<dbReference type="AlphaFoldDB" id="A0A3N2ASX4"/>
<feature type="domain" description="HMA" evidence="1">
    <location>
        <begin position="2"/>
        <end position="68"/>
    </location>
</feature>
<dbReference type="SUPFAM" id="SSF55008">
    <property type="entry name" value="HMA, heavy metal-associated domain"/>
    <property type="match status" value="1"/>
</dbReference>
<dbReference type="EMBL" id="RKHJ01000001">
    <property type="protein sequence ID" value="ROR65842.1"/>
    <property type="molecule type" value="Genomic_DNA"/>
</dbReference>
<dbReference type="Pfam" id="PF00403">
    <property type="entry name" value="HMA"/>
    <property type="match status" value="1"/>
</dbReference>
<dbReference type="Gene3D" id="3.30.70.100">
    <property type="match status" value="1"/>
</dbReference>
<dbReference type="GO" id="GO:0005507">
    <property type="term" value="F:copper ion binding"/>
    <property type="evidence" value="ECO:0007669"/>
    <property type="project" value="InterPro"/>
</dbReference>
<proteinExistence type="predicted"/>
<keyword evidence="3" id="KW-1185">Reference proteome</keyword>
<evidence type="ECO:0000313" key="3">
    <source>
        <dbReference type="Proteomes" id="UP000275456"/>
    </source>
</evidence>
<accession>A0A3N2ASX4</accession>
<reference evidence="2 3" key="1">
    <citation type="submission" date="2018-11" db="EMBL/GenBank/DDBJ databases">
        <title>Sequencing the genomes of 1000 actinobacteria strains.</title>
        <authorList>
            <person name="Klenk H.-P."/>
        </authorList>
    </citation>
    <scope>NUCLEOTIDE SEQUENCE [LARGE SCALE GENOMIC DNA]</scope>
    <source>
        <strain evidence="2 3">DSM 9580</strain>
    </source>
</reference>
<dbReference type="RefSeq" id="WP_123696890.1">
    <property type="nucleotide sequence ID" value="NZ_RKHJ01000001.1"/>
</dbReference>
<sequence length="70" mass="7234">MATTQYQVTGMTCGHCEMSIREEVGQIEGVSDIQVSSTDGHLAVTTAGAPVDDAAVFAAVEEAGYEARVA</sequence>
<organism evidence="2 3">
    <name type="scientific">Agrococcus jenensis</name>
    <dbReference type="NCBI Taxonomy" id="46353"/>
    <lineage>
        <taxon>Bacteria</taxon>
        <taxon>Bacillati</taxon>
        <taxon>Actinomycetota</taxon>
        <taxon>Actinomycetes</taxon>
        <taxon>Micrococcales</taxon>
        <taxon>Microbacteriaceae</taxon>
        <taxon>Agrococcus</taxon>
    </lineage>
</organism>
<dbReference type="InterPro" id="IPR036163">
    <property type="entry name" value="HMA_dom_sf"/>
</dbReference>
<evidence type="ECO:0000313" key="2">
    <source>
        <dbReference type="EMBL" id="ROR65842.1"/>
    </source>
</evidence>
<protein>
    <submittedName>
        <fullName evidence="2">Copper chaperone CopZ</fullName>
    </submittedName>
</protein>
<comment type="caution">
    <text evidence="2">The sequence shown here is derived from an EMBL/GenBank/DDBJ whole genome shotgun (WGS) entry which is preliminary data.</text>
</comment>
<dbReference type="PRINTS" id="PR00944">
    <property type="entry name" value="CUEXPORT"/>
</dbReference>
<dbReference type="InterPro" id="IPR006121">
    <property type="entry name" value="HMA_dom"/>
</dbReference>
<dbReference type="InterPro" id="IPR000428">
    <property type="entry name" value="Cu-bd"/>
</dbReference>
<dbReference type="CDD" id="cd00371">
    <property type="entry name" value="HMA"/>
    <property type="match status" value="1"/>
</dbReference>
<dbReference type="OrthoDB" id="9813965at2"/>
<dbReference type="PROSITE" id="PS50846">
    <property type="entry name" value="HMA_2"/>
    <property type="match status" value="1"/>
</dbReference>
<name>A0A3N2ASX4_9MICO</name>
<dbReference type="Proteomes" id="UP000275456">
    <property type="component" value="Unassembled WGS sequence"/>
</dbReference>
<evidence type="ECO:0000259" key="1">
    <source>
        <dbReference type="PROSITE" id="PS50846"/>
    </source>
</evidence>
<dbReference type="GO" id="GO:0006825">
    <property type="term" value="P:copper ion transport"/>
    <property type="evidence" value="ECO:0007669"/>
    <property type="project" value="InterPro"/>
</dbReference>
<gene>
    <name evidence="2" type="ORF">EDD26_1212</name>
</gene>